<dbReference type="RefSeq" id="WP_258813179.1">
    <property type="nucleotide sequence ID" value="NZ_JANUGU010000006.1"/>
</dbReference>
<dbReference type="EMBL" id="JANUGU010000006">
    <property type="protein sequence ID" value="MCS0659988.1"/>
    <property type="molecule type" value="Genomic_DNA"/>
</dbReference>
<evidence type="ECO:0000313" key="6">
    <source>
        <dbReference type="Proteomes" id="UP001204621"/>
    </source>
</evidence>
<dbReference type="InterPro" id="IPR036388">
    <property type="entry name" value="WH-like_DNA-bd_sf"/>
</dbReference>
<dbReference type="GO" id="GO:0003677">
    <property type="term" value="F:DNA binding"/>
    <property type="evidence" value="ECO:0007669"/>
    <property type="project" value="UniProtKB-KW"/>
</dbReference>
<dbReference type="PANTHER" id="PTHR33164">
    <property type="entry name" value="TRANSCRIPTIONAL REGULATOR, MARR FAMILY"/>
    <property type="match status" value="1"/>
</dbReference>
<dbReference type="SMART" id="SM00347">
    <property type="entry name" value="HTH_MARR"/>
    <property type="match status" value="1"/>
</dbReference>
<dbReference type="InterPro" id="IPR036390">
    <property type="entry name" value="WH_DNA-bd_sf"/>
</dbReference>
<dbReference type="PROSITE" id="PS01117">
    <property type="entry name" value="HTH_MARR_1"/>
    <property type="match status" value="1"/>
</dbReference>
<dbReference type="PANTHER" id="PTHR33164:SF64">
    <property type="entry name" value="TRANSCRIPTIONAL REGULATOR SLYA"/>
    <property type="match status" value="1"/>
</dbReference>
<evidence type="ECO:0000256" key="2">
    <source>
        <dbReference type="ARBA" id="ARBA00023125"/>
    </source>
</evidence>
<evidence type="ECO:0000256" key="3">
    <source>
        <dbReference type="ARBA" id="ARBA00023163"/>
    </source>
</evidence>
<accession>A0ABT2D165</accession>
<dbReference type="Pfam" id="PF01047">
    <property type="entry name" value="MarR"/>
    <property type="match status" value="1"/>
</dbReference>
<keyword evidence="3" id="KW-0804">Transcription</keyword>
<dbReference type="InterPro" id="IPR000835">
    <property type="entry name" value="HTH_MarR-typ"/>
</dbReference>
<dbReference type="Proteomes" id="UP001204621">
    <property type="component" value="Unassembled WGS sequence"/>
</dbReference>
<dbReference type="InterPro" id="IPR023187">
    <property type="entry name" value="Tscrpt_reg_MarR-type_CS"/>
</dbReference>
<dbReference type="SUPFAM" id="SSF46785">
    <property type="entry name" value="Winged helix' DNA-binding domain"/>
    <property type="match status" value="1"/>
</dbReference>
<dbReference type="Gene3D" id="1.10.10.10">
    <property type="entry name" value="Winged helix-like DNA-binding domain superfamily/Winged helix DNA-binding domain"/>
    <property type="match status" value="1"/>
</dbReference>
<sequence length="156" mass="16882">MPSYDQTLMTLVSMLPQVGRAYRAAVDKVTSEYGLSQATGLPVLIMGRLGEGVRCGVLADTLGVEPSSLVRVTDHLIEIGLVERREDAIDRRAKTLHLTAEGARRAAGMEEALIPFRRKLFADIAEDDVHACMRVLTGLTAAIEAADKDAPGRKHS</sequence>
<name>A0ABT2D165_9BURK</name>
<feature type="domain" description="HTH marR-type" evidence="4">
    <location>
        <begin position="8"/>
        <end position="141"/>
    </location>
</feature>
<dbReference type="InterPro" id="IPR039422">
    <property type="entry name" value="MarR/SlyA-like"/>
</dbReference>
<gene>
    <name evidence="5" type="ORF">NX778_18100</name>
</gene>
<protein>
    <submittedName>
        <fullName evidence="5">Winged helix DNA-binding protein</fullName>
    </submittedName>
</protein>
<proteinExistence type="predicted"/>
<evidence type="ECO:0000259" key="4">
    <source>
        <dbReference type="PROSITE" id="PS50995"/>
    </source>
</evidence>
<organism evidence="5 6">
    <name type="scientific">Massilia terrae</name>
    <dbReference type="NCBI Taxonomy" id="1811224"/>
    <lineage>
        <taxon>Bacteria</taxon>
        <taxon>Pseudomonadati</taxon>
        <taxon>Pseudomonadota</taxon>
        <taxon>Betaproteobacteria</taxon>
        <taxon>Burkholderiales</taxon>
        <taxon>Oxalobacteraceae</taxon>
        <taxon>Telluria group</taxon>
        <taxon>Massilia</taxon>
    </lineage>
</organism>
<evidence type="ECO:0000313" key="5">
    <source>
        <dbReference type="EMBL" id="MCS0659988.1"/>
    </source>
</evidence>
<dbReference type="PROSITE" id="PS50995">
    <property type="entry name" value="HTH_MARR_2"/>
    <property type="match status" value="1"/>
</dbReference>
<keyword evidence="2 5" id="KW-0238">DNA-binding</keyword>
<evidence type="ECO:0000256" key="1">
    <source>
        <dbReference type="ARBA" id="ARBA00023015"/>
    </source>
</evidence>
<comment type="caution">
    <text evidence="5">The sequence shown here is derived from an EMBL/GenBank/DDBJ whole genome shotgun (WGS) entry which is preliminary data.</text>
</comment>
<keyword evidence="1" id="KW-0805">Transcription regulation</keyword>
<dbReference type="PRINTS" id="PR00598">
    <property type="entry name" value="HTHMARR"/>
</dbReference>
<reference evidence="5 6" key="1">
    <citation type="submission" date="2022-08" db="EMBL/GenBank/DDBJ databases">
        <title>Reclassification of Massilia species as members of the genera Telluria, Duganella, Pseudoduganella, Mokoshia gen. nov. and Zemynaea gen. nov. using orthogonal and non-orthogonal genome-based approaches.</title>
        <authorList>
            <person name="Bowman J.P."/>
        </authorList>
    </citation>
    <scope>NUCLEOTIDE SEQUENCE [LARGE SCALE GENOMIC DNA]</scope>
    <source>
        <strain evidence="5 6">JCM 31606</strain>
    </source>
</reference>
<keyword evidence="6" id="KW-1185">Reference proteome</keyword>